<comment type="subcellular location">
    <subcellularLocation>
        <location evidence="5">Nucleus</location>
    </subcellularLocation>
</comment>
<feature type="compositionally biased region" description="Low complexity" evidence="6">
    <location>
        <begin position="423"/>
        <end position="444"/>
    </location>
</feature>
<feature type="region of interest" description="Disordered" evidence="6">
    <location>
        <begin position="334"/>
        <end position="359"/>
    </location>
</feature>
<dbReference type="GO" id="GO:0005634">
    <property type="term" value="C:nucleus"/>
    <property type="evidence" value="ECO:0007669"/>
    <property type="project" value="UniProtKB-SubCell"/>
</dbReference>
<comment type="similarity">
    <text evidence="5">Belongs to the MATALPHA1 family.</text>
</comment>
<accession>D5FUE3</accession>
<keyword evidence="1 5" id="KW-0805">Transcription regulation</keyword>
<feature type="compositionally biased region" description="Polar residues" evidence="6">
    <location>
        <begin position="401"/>
        <end position="413"/>
    </location>
</feature>
<keyword evidence="3 5" id="KW-0804">Transcription</keyword>
<dbReference type="Pfam" id="PF04769">
    <property type="entry name" value="MATalpha_HMGbox"/>
    <property type="match status" value="1"/>
</dbReference>
<dbReference type="GO" id="GO:0008301">
    <property type="term" value="F:DNA binding, bending"/>
    <property type="evidence" value="ECO:0007669"/>
    <property type="project" value="InterPro"/>
</dbReference>
<protein>
    <submittedName>
        <fullName evidence="8">MAT1-1-1</fullName>
    </submittedName>
</protein>
<dbReference type="GO" id="GO:0045895">
    <property type="term" value="P:positive regulation of mating-type specific transcription, DNA-templated"/>
    <property type="evidence" value="ECO:0007669"/>
    <property type="project" value="InterPro"/>
</dbReference>
<evidence type="ECO:0000256" key="5">
    <source>
        <dbReference type="RuleBase" id="RU003516"/>
    </source>
</evidence>
<keyword evidence="2 5" id="KW-0238">DNA-binding</keyword>
<dbReference type="PROSITE" id="PS51325">
    <property type="entry name" value="ALPHA_BOX"/>
    <property type="match status" value="1"/>
</dbReference>
<dbReference type="EMBL" id="FJ858801">
    <property type="protein sequence ID" value="ACZ53927.1"/>
    <property type="molecule type" value="Genomic_DNA"/>
</dbReference>
<name>D5FUE3_OPHNO</name>
<evidence type="ECO:0000256" key="6">
    <source>
        <dbReference type="SAM" id="MobiDB-lite"/>
    </source>
</evidence>
<organism evidence="8">
    <name type="scientific">Ophiostoma novo-ulmi subsp. novo-ulmi</name>
    <dbReference type="NCBI Taxonomy" id="170179"/>
    <lineage>
        <taxon>Eukaryota</taxon>
        <taxon>Fungi</taxon>
        <taxon>Dikarya</taxon>
        <taxon>Ascomycota</taxon>
        <taxon>Pezizomycotina</taxon>
        <taxon>Sordariomycetes</taxon>
        <taxon>Sordariomycetidae</taxon>
        <taxon>Ophiostomatales</taxon>
        <taxon>Ophiostomataceae</taxon>
        <taxon>Ophiostoma</taxon>
    </lineage>
</organism>
<sequence length="758" mass="82003">MAPSTAATPGTPDKQGKNPQYRPLNAFMAFRSFYNRMLPNMQQKDRSGVLTSLWGINPHKNQWTMMAKVYSFLRAELGKDAVLLPSFLEHSCAVLRIPSLDTYLQQQGFALLENETGSLSLVNQAKPTPSNPLSSIQDLSEDCGSHASVSFEDTSAFTEAPGFLNFKNNNQESIDAAVAAFQGIGQQETSLDVMSDNEEAAAGLYAEHELLQAVFDRGLELDPKTLKEGETAEKQKQCLVQKLCSMAYEMLIGGEFPVIVGTKGFSHTIKHNPIAAVSHLFSRENKLDFDVLVVDKEDRVKNHVFCQVNPEGSDKAVILSTTGQQTVNAQTIVGPFHTGTPQQPHKNRSHDPDMAENSTPTYTQKMAYQSPQNGGRFHIFTSQPSTLGNSIITNTNSNIGEASSPSGFNSNAVATGKHDSPESYASFEGSASASASASASCSTSPPVDHAWSQSHDDYKNEDGTENNLIDINYAQGGASGRRFSLSCASDAETIVITYQPQPQPKTGVSWFGSQFSNSASSTAVLGTHGAHFHQQTQQQQAPFLTTSHSMPVLPATSNAVQHTRKRTHDAIEYVPSANQASKRGRGRDSGHLSQDAGFLLQTLVQNPAEVQAQLSQGQRPPVFDQIYRAQMAHSLSLSTAAFDPLPRTTVAPGAPSEDPMMPSMHSLHSMHPMEQMQATVAAQTTSSLLNYNFPQSMPNMHAIHATQQHSNLASVFSSMQNPADGAALDLSDPAMLDRFLGIASESTETADSSFGWPC</sequence>
<keyword evidence="4 5" id="KW-0539">Nucleus</keyword>
<evidence type="ECO:0000256" key="2">
    <source>
        <dbReference type="ARBA" id="ARBA00023125"/>
    </source>
</evidence>
<dbReference type="AlphaFoldDB" id="D5FUE3"/>
<evidence type="ECO:0000313" key="8">
    <source>
        <dbReference type="EMBL" id="ACZ53927.1"/>
    </source>
</evidence>
<feature type="region of interest" description="Disordered" evidence="6">
    <location>
        <begin position="1"/>
        <end position="21"/>
    </location>
</feature>
<evidence type="ECO:0000259" key="7">
    <source>
        <dbReference type="PROSITE" id="PS51325"/>
    </source>
</evidence>
<dbReference type="InterPro" id="IPR006856">
    <property type="entry name" value="MATalpha_HMGbox"/>
</dbReference>
<feature type="domain" description="Alpha box" evidence="7">
    <location>
        <begin position="19"/>
        <end position="74"/>
    </location>
</feature>
<evidence type="ECO:0000256" key="1">
    <source>
        <dbReference type="ARBA" id="ARBA00023015"/>
    </source>
</evidence>
<proteinExistence type="inferred from homology"/>
<evidence type="ECO:0000256" key="3">
    <source>
        <dbReference type="ARBA" id="ARBA00023163"/>
    </source>
</evidence>
<reference evidence="8" key="1">
    <citation type="submission" date="2009-03" db="EMBL/GenBank/DDBJ databases">
        <title>Identification of transcripts upregulated in fruiting bodies and sequence analysis of three MAT1-1 idiomorph genes of the Dutch elm disease pathogen Ophiostoma novo-ulmi.</title>
        <authorList>
            <person name="Jacobi V."/>
            <person name="Dufour J."/>
            <person name="Bouvet G.F."/>
            <person name="Aoun M."/>
            <person name="Bernier L."/>
        </authorList>
    </citation>
    <scope>NUCLEOTIDE SEQUENCE</scope>
    <source>
        <strain evidence="8">H327</strain>
    </source>
</reference>
<evidence type="ECO:0000256" key="4">
    <source>
        <dbReference type="ARBA" id="ARBA00023242"/>
    </source>
</evidence>
<feature type="region of interest" description="Disordered" evidence="6">
    <location>
        <begin position="401"/>
        <end position="462"/>
    </location>
</feature>